<keyword evidence="3" id="KW-1185">Reference proteome</keyword>
<dbReference type="Pfam" id="PF12006">
    <property type="entry name" value="DUF3500"/>
    <property type="match status" value="1"/>
</dbReference>
<accession>A0ABP8WNE4</accession>
<dbReference type="RefSeq" id="WP_345381356.1">
    <property type="nucleotide sequence ID" value="NZ_BAABIC010000010.1"/>
</dbReference>
<name>A0ABP8WNE4_9PSEU</name>
<evidence type="ECO:0000256" key="1">
    <source>
        <dbReference type="SAM" id="MobiDB-lite"/>
    </source>
</evidence>
<reference evidence="3" key="1">
    <citation type="journal article" date="2019" name="Int. J. Syst. Evol. Microbiol.">
        <title>The Global Catalogue of Microorganisms (GCM) 10K type strain sequencing project: providing services to taxonomists for standard genome sequencing and annotation.</title>
        <authorList>
            <consortium name="The Broad Institute Genomics Platform"/>
            <consortium name="The Broad Institute Genome Sequencing Center for Infectious Disease"/>
            <person name="Wu L."/>
            <person name="Ma J."/>
        </authorList>
    </citation>
    <scope>NUCLEOTIDE SEQUENCE [LARGE SCALE GENOMIC DNA]</scope>
    <source>
        <strain evidence="3">JCM 18055</strain>
    </source>
</reference>
<dbReference type="Proteomes" id="UP001500325">
    <property type="component" value="Unassembled WGS sequence"/>
</dbReference>
<gene>
    <name evidence="2" type="ORF">GCM10023215_32400</name>
</gene>
<organism evidence="2 3">
    <name type="scientific">Pseudonocardia yuanmonensis</name>
    <dbReference type="NCBI Taxonomy" id="1095914"/>
    <lineage>
        <taxon>Bacteria</taxon>
        <taxon>Bacillati</taxon>
        <taxon>Actinomycetota</taxon>
        <taxon>Actinomycetes</taxon>
        <taxon>Pseudonocardiales</taxon>
        <taxon>Pseudonocardiaceae</taxon>
        <taxon>Pseudonocardia</taxon>
    </lineage>
</organism>
<proteinExistence type="predicted"/>
<evidence type="ECO:0000313" key="2">
    <source>
        <dbReference type="EMBL" id="GAA4692758.1"/>
    </source>
</evidence>
<evidence type="ECO:0000313" key="3">
    <source>
        <dbReference type="Proteomes" id="UP001500325"/>
    </source>
</evidence>
<dbReference type="EMBL" id="BAABIC010000010">
    <property type="protein sequence ID" value="GAA4692758.1"/>
    <property type="molecule type" value="Genomic_DNA"/>
</dbReference>
<dbReference type="PANTHER" id="PTHR37489:SF1">
    <property type="entry name" value="DUF3500 DOMAIN-CONTAINING PROTEIN"/>
    <property type="match status" value="1"/>
</dbReference>
<dbReference type="PANTHER" id="PTHR37489">
    <property type="entry name" value="DUF3500 DOMAIN-CONTAINING PROTEIN"/>
    <property type="match status" value="1"/>
</dbReference>
<feature type="region of interest" description="Disordered" evidence="1">
    <location>
        <begin position="36"/>
        <end position="55"/>
    </location>
</feature>
<sequence>MADLGATARAGTGAREVAARTGEAAAAWLDALDPAQRATASGPTPTAQEETDAERRRWFYTPTDHGGLTMHQQRPAQQRAAMRLVASGLSTPAYVTVSTTMGLENVLDHAEGFVARFDRERGRDPGMFYLRVFGDPTGSGPWGWRFGGHHVSLNNLVVDGALVACTPCFLGADPARSALLGGAELRPLARVEDLARELVRSLRPELAARATLLPRAPSDIVAGNRTRVSEGDRVIPLAGIWRGRFADDDEQQRLQAASDAIDEASGLDGADHEAVAITAAPKGLPAAELDAGQRELLRALLGTYLDRVPAEVSPLARYDDDHALDQVHVAWAGPTAAGEPHYYRLQGPRLLVEWDNTQRGANHAHSVWRDPTTDFGIDVLGAHLARDHEGRVTGPT</sequence>
<comment type="caution">
    <text evidence="2">The sequence shown here is derived from an EMBL/GenBank/DDBJ whole genome shotgun (WGS) entry which is preliminary data.</text>
</comment>
<feature type="compositionally biased region" description="Polar residues" evidence="1">
    <location>
        <begin position="38"/>
        <end position="48"/>
    </location>
</feature>
<protein>
    <submittedName>
        <fullName evidence="2">DUF3500 domain-containing protein</fullName>
    </submittedName>
</protein>
<dbReference type="InterPro" id="IPR021889">
    <property type="entry name" value="DUF3500"/>
</dbReference>